<reference evidence="1" key="1">
    <citation type="journal article" date="2015" name="Nature">
        <title>Complex archaea that bridge the gap between prokaryotes and eukaryotes.</title>
        <authorList>
            <person name="Spang A."/>
            <person name="Saw J.H."/>
            <person name="Jorgensen S.L."/>
            <person name="Zaremba-Niedzwiedzka K."/>
            <person name="Martijn J."/>
            <person name="Lind A.E."/>
            <person name="van Eijk R."/>
            <person name="Schleper C."/>
            <person name="Guy L."/>
            <person name="Ettema T.J."/>
        </authorList>
    </citation>
    <scope>NUCLEOTIDE SEQUENCE</scope>
</reference>
<sequence length="93" mass="10386">MKRGVKRVYPKRLEAQKEQVQAVDTVMSMKEINHIRNSTVARDMAENAMNAGYEAGIREVVAKGLKVTNISPEGKGKGIVLFISDNQLREWGV</sequence>
<organism evidence="1">
    <name type="scientific">marine sediment metagenome</name>
    <dbReference type="NCBI Taxonomy" id="412755"/>
    <lineage>
        <taxon>unclassified sequences</taxon>
        <taxon>metagenomes</taxon>
        <taxon>ecological metagenomes</taxon>
    </lineage>
</organism>
<accession>A0A0F9RLX8</accession>
<comment type="caution">
    <text evidence="1">The sequence shown here is derived from an EMBL/GenBank/DDBJ whole genome shotgun (WGS) entry which is preliminary data.</text>
</comment>
<dbReference type="EMBL" id="LAZR01000798">
    <property type="protein sequence ID" value="KKN57565.1"/>
    <property type="molecule type" value="Genomic_DNA"/>
</dbReference>
<proteinExistence type="predicted"/>
<name>A0A0F9RLX8_9ZZZZ</name>
<evidence type="ECO:0000313" key="1">
    <source>
        <dbReference type="EMBL" id="KKN57565.1"/>
    </source>
</evidence>
<gene>
    <name evidence="1" type="ORF">LCGC14_0561110</name>
</gene>
<protein>
    <submittedName>
        <fullName evidence="1">Uncharacterized protein</fullName>
    </submittedName>
</protein>
<dbReference type="AlphaFoldDB" id="A0A0F9RLX8"/>